<organism evidence="1 2">
    <name type="scientific">Trachymyrmex septentrionalis</name>
    <dbReference type="NCBI Taxonomy" id="34720"/>
    <lineage>
        <taxon>Eukaryota</taxon>
        <taxon>Metazoa</taxon>
        <taxon>Ecdysozoa</taxon>
        <taxon>Arthropoda</taxon>
        <taxon>Hexapoda</taxon>
        <taxon>Insecta</taxon>
        <taxon>Pterygota</taxon>
        <taxon>Neoptera</taxon>
        <taxon>Endopterygota</taxon>
        <taxon>Hymenoptera</taxon>
        <taxon>Apocrita</taxon>
        <taxon>Aculeata</taxon>
        <taxon>Formicoidea</taxon>
        <taxon>Formicidae</taxon>
        <taxon>Myrmicinae</taxon>
        <taxon>Trachymyrmex</taxon>
    </lineage>
</organism>
<dbReference type="Proteomes" id="UP000078541">
    <property type="component" value="Unassembled WGS sequence"/>
</dbReference>
<gene>
    <name evidence="1" type="ORF">ALC56_12068</name>
</gene>
<sequence length="74" mass="9042">NLFIFSRWRRLPISNSFRKDKIICLKHSRRHSLPSLNSLPYRIETGCYSRVSLQYYRDFIWSISINTHYIINHL</sequence>
<evidence type="ECO:0000313" key="2">
    <source>
        <dbReference type="Proteomes" id="UP000078541"/>
    </source>
</evidence>
<name>A0A195EZL9_9HYME</name>
<feature type="non-terminal residue" evidence="1">
    <location>
        <position position="1"/>
    </location>
</feature>
<proteinExistence type="predicted"/>
<dbReference type="EMBL" id="KQ981905">
    <property type="protein sequence ID" value="KYN33357.1"/>
    <property type="molecule type" value="Genomic_DNA"/>
</dbReference>
<protein>
    <submittedName>
        <fullName evidence="1">Uncharacterized protein</fullName>
    </submittedName>
</protein>
<dbReference type="AlphaFoldDB" id="A0A195EZL9"/>
<evidence type="ECO:0000313" key="1">
    <source>
        <dbReference type="EMBL" id="KYN33357.1"/>
    </source>
</evidence>
<reference evidence="1 2" key="1">
    <citation type="submission" date="2016-03" db="EMBL/GenBank/DDBJ databases">
        <title>Trachymyrmex septentrionalis WGS genome.</title>
        <authorList>
            <person name="Nygaard S."/>
            <person name="Hu H."/>
            <person name="Boomsma J."/>
            <person name="Zhang G."/>
        </authorList>
    </citation>
    <scope>NUCLEOTIDE SEQUENCE [LARGE SCALE GENOMIC DNA]</scope>
    <source>
        <strain evidence="1">Tsep2-gDNA-1</strain>
        <tissue evidence="1">Whole body</tissue>
    </source>
</reference>
<accession>A0A195EZL9</accession>
<keyword evidence="2" id="KW-1185">Reference proteome</keyword>